<sequence length="548" mass="62932">MPMAAASPEKLHCGEVGTGDEEKEDAERADAEVIAQQLSNQSLREKAQRLQGLLTEGTSERLPDRGRKLRATLVAIYREQDRRQARGDRARAPGNEACERRVRSRCIESSGLRSDLSRVEVSVADFMSSFGADKEAGINISSLGIKSWSPNQPSTLIGNKGKLCEEKDSCEASLQPMNSVHEEWHLDTSENMGKTSSGDASNSNVHNILWEEVPRPSRKRKGADPFNFSMRLRSTKEEVVVLDGDTPHLESAQETSNNNWDSEKLYYPSREHLSSVEISSDDIRCLQPESLLSSPIMNFYIMYLQGPMPSIIRPIGEYHIFNTYFFSKLETITAKEDKTTYFLKLRRWWKGVDIFRKAYILMPVHAETHWSLIIICMPAKEHPTGPIILHLDSLKFHSSRWIFNVVSRFLKEEWSYLNVNTASEECPLRETVWKNLPRKVEKKRIEVPQQENDYDCGLFVLYYMQRFIQEAPERFKKKDYSMFGKRWFRPEEPSQLRDQIRHLLHLCRETEVKKGVTGSCGESQPKIENDGTDPSDASEPTTPKHLNR</sequence>
<dbReference type="Gramene" id="OQU76395">
    <property type="protein sequence ID" value="OQU76395"/>
    <property type="gene ID" value="SORBI_3010G141500"/>
</dbReference>
<dbReference type="AlphaFoldDB" id="A0A1W0VT06"/>
<dbReference type="EMBL" id="CM000769">
    <property type="protein sequence ID" value="OQU76396.1"/>
    <property type="molecule type" value="Genomic_DNA"/>
</dbReference>
<dbReference type="GO" id="GO:0008234">
    <property type="term" value="F:cysteine-type peptidase activity"/>
    <property type="evidence" value="ECO:0007669"/>
    <property type="project" value="UniProtKB-KW"/>
</dbReference>
<feature type="region of interest" description="Disordered" evidence="5">
    <location>
        <begin position="1"/>
        <end position="29"/>
    </location>
</feature>
<reference evidence="8" key="3">
    <citation type="journal article" date="2018" name="Plant J.">
        <title>The Sorghum bicolor reference genome: improved assembly, gene annotations, a transcriptome atlas, and signatures of genome organization.</title>
        <authorList>
            <person name="McCormick R.F."/>
            <person name="Truong S.K."/>
            <person name="Sreedasyam A."/>
            <person name="Jenkins J."/>
            <person name="Shu S."/>
            <person name="Sims D."/>
            <person name="Kennedy M."/>
            <person name="Amirebrahimi M."/>
            <person name="Weers B.D."/>
            <person name="McKinley B."/>
            <person name="Mattison A."/>
            <person name="Morishige D.T."/>
            <person name="Grimwood J."/>
            <person name="Schmutz J."/>
            <person name="Mullet J.E."/>
        </authorList>
    </citation>
    <scope>NUCLEOTIDE SEQUENCE [LARGE SCALE GENOMIC DNA]</scope>
    <source>
        <strain evidence="8">cv. BTx623</strain>
    </source>
</reference>
<dbReference type="eggNOG" id="ENOG502R53T">
    <property type="taxonomic scope" value="Eukaryota"/>
</dbReference>
<dbReference type="PANTHER" id="PTHR46915">
    <property type="entry name" value="UBIQUITIN-LIKE PROTEASE 4-RELATED"/>
    <property type="match status" value="1"/>
</dbReference>
<dbReference type="Gene3D" id="3.30.310.130">
    <property type="entry name" value="Ubiquitin-related"/>
    <property type="match status" value="1"/>
</dbReference>
<comment type="similarity">
    <text evidence="1">Belongs to the peptidase C48 family.</text>
</comment>
<evidence type="ECO:0000256" key="3">
    <source>
        <dbReference type="ARBA" id="ARBA00022801"/>
    </source>
</evidence>
<keyword evidence="4" id="KW-0788">Thiol protease</keyword>
<evidence type="ECO:0000256" key="1">
    <source>
        <dbReference type="ARBA" id="ARBA00005234"/>
    </source>
</evidence>
<reference evidence="7" key="2">
    <citation type="submission" date="2017-02" db="EMBL/GenBank/DDBJ databases">
        <title>WGS assembly of Sorghum bicolor.</title>
        <authorList>
            <person name="Paterson A."/>
            <person name="Mullet J."/>
            <person name="Bowers J."/>
            <person name="Bruggmann R."/>
            <person name="Dubchak I."/>
            <person name="Grimwood J."/>
            <person name="Gundlach H."/>
            <person name="Haberer G."/>
            <person name="Hellsten U."/>
            <person name="Mitros T."/>
            <person name="Poliakov A."/>
            <person name="Schmutz J."/>
            <person name="Spannagl M."/>
            <person name="Tang H."/>
            <person name="Wang X."/>
            <person name="Wicker T."/>
            <person name="Bharti A."/>
            <person name="Chapman J."/>
            <person name="Feltus F."/>
            <person name="Gowik U."/>
            <person name="Grigoriev I."/>
            <person name="Lyons E."/>
            <person name="Maher C."/>
            <person name="Martis M."/>
            <person name="Narechania A."/>
            <person name="Otillar R."/>
            <person name="Penning B."/>
            <person name="Salamov A."/>
            <person name="Wang Y."/>
            <person name="Zhang L."/>
            <person name="Carpita N."/>
            <person name="Freeling M."/>
            <person name="Gingle A."/>
            <person name="Hash C."/>
            <person name="Keller B."/>
            <person name="Klein P."/>
            <person name="Kresovich S."/>
            <person name="Mccann M."/>
            <person name="Ming R."/>
            <person name="Peterson D."/>
            <person name="Rahman M."/>
            <person name="Ware D."/>
            <person name="Westhoff P."/>
            <person name="Mayer K."/>
            <person name="Messing J."/>
            <person name="Sims D."/>
            <person name="Jenkins J."/>
            <person name="Shu S."/>
            <person name="Rokhsar D."/>
        </authorList>
    </citation>
    <scope>NUCLEOTIDE SEQUENCE</scope>
</reference>
<dbReference type="InterPro" id="IPR003653">
    <property type="entry name" value="Peptidase_C48_C"/>
</dbReference>
<dbReference type="ExpressionAtlas" id="A0A1W0VT06">
    <property type="expression patterns" value="baseline and differential"/>
</dbReference>
<dbReference type="PANTHER" id="PTHR46915:SF2">
    <property type="entry name" value="UBIQUITIN-LIKE PROTEASE 4"/>
    <property type="match status" value="1"/>
</dbReference>
<dbReference type="PROSITE" id="PS50600">
    <property type="entry name" value="ULP_PROTEASE"/>
    <property type="match status" value="1"/>
</dbReference>
<dbReference type="Gramene" id="OQU76396">
    <property type="protein sequence ID" value="OQU76396"/>
    <property type="gene ID" value="SORBI_3010G141500"/>
</dbReference>
<evidence type="ECO:0000256" key="5">
    <source>
        <dbReference type="SAM" id="MobiDB-lite"/>
    </source>
</evidence>
<reference evidence="7 8" key="1">
    <citation type="journal article" date="2009" name="Nature">
        <title>The Sorghum bicolor genome and the diversification of grasses.</title>
        <authorList>
            <person name="Paterson A.H."/>
            <person name="Bowers J.E."/>
            <person name="Bruggmann R."/>
            <person name="Dubchak I."/>
            <person name="Grimwood J."/>
            <person name="Gundlach H."/>
            <person name="Haberer G."/>
            <person name="Hellsten U."/>
            <person name="Mitros T."/>
            <person name="Poliakov A."/>
            <person name="Schmutz J."/>
            <person name="Spannagl M."/>
            <person name="Tang H."/>
            <person name="Wang X."/>
            <person name="Wicker T."/>
            <person name="Bharti A.K."/>
            <person name="Chapman J."/>
            <person name="Feltus F.A."/>
            <person name="Gowik U."/>
            <person name="Grigoriev I.V."/>
            <person name="Lyons E."/>
            <person name="Maher C.A."/>
            <person name="Martis M."/>
            <person name="Narechania A."/>
            <person name="Otillar R.P."/>
            <person name="Penning B.W."/>
            <person name="Salamov A.A."/>
            <person name="Wang Y."/>
            <person name="Zhang L."/>
            <person name="Carpita N.C."/>
            <person name="Freeling M."/>
            <person name="Gingle A.R."/>
            <person name="Hash C.T."/>
            <person name="Keller B."/>
            <person name="Klein P."/>
            <person name="Kresovich S."/>
            <person name="McCann M.C."/>
            <person name="Ming R."/>
            <person name="Peterson D.G."/>
            <person name="Mehboob-ur-Rahman"/>
            <person name="Ware D."/>
            <person name="Westhoff P."/>
            <person name="Mayer K.F."/>
            <person name="Messing J."/>
            <person name="Rokhsar D.S."/>
        </authorList>
    </citation>
    <scope>NUCLEOTIDE SEQUENCE [LARGE SCALE GENOMIC DNA]</scope>
    <source>
        <strain evidence="8">cv. BTx623</strain>
    </source>
</reference>
<evidence type="ECO:0000259" key="6">
    <source>
        <dbReference type="PROSITE" id="PS50600"/>
    </source>
</evidence>
<keyword evidence="2" id="KW-0645">Protease</keyword>
<gene>
    <name evidence="7" type="ORF">SORBI_3010G141500</name>
</gene>
<accession>A0A1W0VT06</accession>
<evidence type="ECO:0000313" key="7">
    <source>
        <dbReference type="EMBL" id="OQU76395.1"/>
    </source>
</evidence>
<feature type="region of interest" description="Disordered" evidence="5">
    <location>
        <begin position="514"/>
        <end position="548"/>
    </location>
</feature>
<organism evidence="7 8">
    <name type="scientific">Sorghum bicolor</name>
    <name type="common">Sorghum</name>
    <name type="synonym">Sorghum vulgare</name>
    <dbReference type="NCBI Taxonomy" id="4558"/>
    <lineage>
        <taxon>Eukaryota</taxon>
        <taxon>Viridiplantae</taxon>
        <taxon>Streptophyta</taxon>
        <taxon>Embryophyta</taxon>
        <taxon>Tracheophyta</taxon>
        <taxon>Spermatophyta</taxon>
        <taxon>Magnoliopsida</taxon>
        <taxon>Liliopsida</taxon>
        <taxon>Poales</taxon>
        <taxon>Poaceae</taxon>
        <taxon>PACMAD clade</taxon>
        <taxon>Panicoideae</taxon>
        <taxon>Andropogonodae</taxon>
        <taxon>Andropogoneae</taxon>
        <taxon>Sorghinae</taxon>
        <taxon>Sorghum</taxon>
    </lineage>
</organism>
<keyword evidence="8" id="KW-1185">Reference proteome</keyword>
<name>A0A1W0VT06_SORBI</name>
<feature type="domain" description="Ubiquitin-like protease family profile" evidence="6">
    <location>
        <begin position="276"/>
        <end position="467"/>
    </location>
</feature>
<proteinExistence type="inferred from homology"/>
<dbReference type="Proteomes" id="UP000000768">
    <property type="component" value="Chromosome 10"/>
</dbReference>
<dbReference type="Pfam" id="PF02902">
    <property type="entry name" value="Peptidase_C48"/>
    <property type="match status" value="1"/>
</dbReference>
<keyword evidence="3" id="KW-0378">Hydrolase</keyword>
<protein>
    <recommendedName>
        <fullName evidence="6">Ubiquitin-like protease family profile domain-containing protein</fullName>
    </recommendedName>
</protein>
<evidence type="ECO:0000256" key="4">
    <source>
        <dbReference type="ARBA" id="ARBA00022807"/>
    </source>
</evidence>
<dbReference type="GO" id="GO:0016926">
    <property type="term" value="P:protein desumoylation"/>
    <property type="evidence" value="ECO:0007669"/>
    <property type="project" value="UniProtKB-ARBA"/>
</dbReference>
<dbReference type="SUPFAM" id="SSF54001">
    <property type="entry name" value="Cysteine proteinases"/>
    <property type="match status" value="1"/>
</dbReference>
<evidence type="ECO:0000313" key="8">
    <source>
        <dbReference type="Proteomes" id="UP000000768"/>
    </source>
</evidence>
<dbReference type="InterPro" id="IPR038765">
    <property type="entry name" value="Papain-like_cys_pep_sf"/>
</dbReference>
<dbReference type="EMBL" id="CM000769">
    <property type="protein sequence ID" value="OQU76395.1"/>
    <property type="molecule type" value="Genomic_DNA"/>
</dbReference>
<dbReference type="Gene3D" id="1.10.418.20">
    <property type="match status" value="1"/>
</dbReference>
<dbReference type="GO" id="GO:0006508">
    <property type="term" value="P:proteolysis"/>
    <property type="evidence" value="ECO:0007669"/>
    <property type="project" value="UniProtKB-KW"/>
</dbReference>
<evidence type="ECO:0000256" key="2">
    <source>
        <dbReference type="ARBA" id="ARBA00022670"/>
    </source>
</evidence>